<proteinExistence type="predicted"/>
<dbReference type="EMBL" id="FOLE01000002">
    <property type="protein sequence ID" value="SFB98800.1"/>
    <property type="molecule type" value="Genomic_DNA"/>
</dbReference>
<gene>
    <name evidence="2" type="ORF">SAMN05421780_102192</name>
</gene>
<dbReference type="AlphaFoldDB" id="A0A1I1FP54"/>
<keyword evidence="3" id="KW-1185">Reference proteome</keyword>
<organism evidence="2 3">
    <name type="scientific">Flexibacter flexilis DSM 6793</name>
    <dbReference type="NCBI Taxonomy" id="927664"/>
    <lineage>
        <taxon>Bacteria</taxon>
        <taxon>Pseudomonadati</taxon>
        <taxon>Bacteroidota</taxon>
        <taxon>Cytophagia</taxon>
        <taxon>Cytophagales</taxon>
        <taxon>Flexibacteraceae</taxon>
        <taxon>Flexibacter</taxon>
    </lineage>
</organism>
<sequence>MYVTLHNHSYRIENTSFYSISYVFFNYLLIFLC</sequence>
<dbReference type="STRING" id="927664.SAMN05421780_102192"/>
<feature type="transmembrane region" description="Helical" evidence="1">
    <location>
        <begin position="15"/>
        <end position="32"/>
    </location>
</feature>
<evidence type="ECO:0000313" key="2">
    <source>
        <dbReference type="EMBL" id="SFB98800.1"/>
    </source>
</evidence>
<keyword evidence="1" id="KW-0812">Transmembrane</keyword>
<keyword evidence="1" id="KW-1133">Transmembrane helix</keyword>
<evidence type="ECO:0000313" key="3">
    <source>
        <dbReference type="Proteomes" id="UP000199514"/>
    </source>
</evidence>
<keyword evidence="1" id="KW-0472">Membrane</keyword>
<name>A0A1I1FP54_9BACT</name>
<evidence type="ECO:0000256" key="1">
    <source>
        <dbReference type="SAM" id="Phobius"/>
    </source>
</evidence>
<reference evidence="2 3" key="1">
    <citation type="submission" date="2016-10" db="EMBL/GenBank/DDBJ databases">
        <authorList>
            <person name="de Groot N.N."/>
        </authorList>
    </citation>
    <scope>NUCLEOTIDE SEQUENCE [LARGE SCALE GENOMIC DNA]</scope>
    <source>
        <strain evidence="2 3">DSM 6793</strain>
    </source>
</reference>
<protein>
    <submittedName>
        <fullName evidence="2">Uncharacterized protein</fullName>
    </submittedName>
</protein>
<dbReference type="Proteomes" id="UP000199514">
    <property type="component" value="Unassembled WGS sequence"/>
</dbReference>
<accession>A0A1I1FP54</accession>